<dbReference type="Proteomes" id="UP000561077">
    <property type="component" value="Unassembled WGS sequence"/>
</dbReference>
<keyword evidence="3" id="KW-1185">Reference proteome</keyword>
<dbReference type="AlphaFoldDB" id="A0A7W4IJG1"/>
<dbReference type="EMBL" id="JABEQN010000003">
    <property type="protein sequence ID" value="MBB2192670.1"/>
    <property type="molecule type" value="Genomic_DNA"/>
</dbReference>
<comment type="caution">
    <text evidence="1">The sequence shown here is derived from an EMBL/GenBank/DDBJ whole genome shotgun (WGS) entry which is preliminary data.</text>
</comment>
<name>A0A7W4IJG1_9PROT</name>
<protein>
    <submittedName>
        <fullName evidence="1">Uncharacterized protein</fullName>
    </submittedName>
</protein>
<reference evidence="3 4" key="1">
    <citation type="submission" date="2020-04" db="EMBL/GenBank/DDBJ databases">
        <title>Description of novel Gluconacetobacter.</title>
        <authorList>
            <person name="Sombolestani A."/>
        </authorList>
    </citation>
    <scope>NUCLEOTIDE SEQUENCE [LARGE SCALE GENOMIC DNA]</scope>
    <source>
        <strain evidence="2 3">LMG 1728</strain>
        <strain evidence="1 4">LMG 1731</strain>
    </source>
</reference>
<sequence length="389" mass="43170">MRFIISIIWIIFLYSVPTSAMAQDLLRQLFSGSAHFAQIGTLDWGARPYSNPQEQGGWFSVVGNDWYVFNRNQIMQPATGCRQDHTAVVVRVSHDQGKHWSNPPAIAVLPGTSRTGDGCAILDGSTYFTPQTATWDMIVQCLDKESKGGWALCHYSRKALTPLGPFVADPANPVVRGNQLWSQICAGGGKACDPLLTRDEGTPDIVEKRGAYFYVTFHGFDYQSKHSYRGIAKTTDFHTWITNSADLPNDAILAPANCQTWSNGCVGVGETSSITSGGYHYILAEAPNKSLTCTDGQDWVFGLARAPVGLWPRWNSGQWAIATRPLLQEAWPSPSTRCGLQYARWIKDGENIYIVYEDWGPHRAWVDRRLLKLFPGAGPPVQITPFEPR</sequence>
<dbReference type="RefSeq" id="WP_182972711.1">
    <property type="nucleotide sequence ID" value="NZ_JABEQN010000003.1"/>
</dbReference>
<accession>A0A7W4IJG1</accession>
<dbReference type="EMBL" id="JABEQO010000005">
    <property type="protein sequence ID" value="MBB2163966.1"/>
    <property type="molecule type" value="Genomic_DNA"/>
</dbReference>
<gene>
    <name evidence="2" type="ORF">HLH25_03270</name>
    <name evidence="1" type="ORF">HLH26_05330</name>
</gene>
<evidence type="ECO:0000313" key="4">
    <source>
        <dbReference type="Proteomes" id="UP000561077"/>
    </source>
</evidence>
<evidence type="ECO:0000313" key="2">
    <source>
        <dbReference type="EMBL" id="MBB2192670.1"/>
    </source>
</evidence>
<organism evidence="1 4">
    <name type="scientific">Gluconacetobacter dulcium</name>
    <dbReference type="NCBI Taxonomy" id="2729096"/>
    <lineage>
        <taxon>Bacteria</taxon>
        <taxon>Pseudomonadati</taxon>
        <taxon>Pseudomonadota</taxon>
        <taxon>Alphaproteobacteria</taxon>
        <taxon>Acetobacterales</taxon>
        <taxon>Acetobacteraceae</taxon>
        <taxon>Gluconacetobacter</taxon>
    </lineage>
</organism>
<evidence type="ECO:0000313" key="3">
    <source>
        <dbReference type="Proteomes" id="UP000540490"/>
    </source>
</evidence>
<evidence type="ECO:0000313" key="1">
    <source>
        <dbReference type="EMBL" id="MBB2163966.1"/>
    </source>
</evidence>
<proteinExistence type="predicted"/>
<dbReference type="Proteomes" id="UP000540490">
    <property type="component" value="Unassembled WGS sequence"/>
</dbReference>